<dbReference type="SUPFAM" id="SSF50475">
    <property type="entry name" value="FMN-binding split barrel"/>
    <property type="match status" value="1"/>
</dbReference>
<comment type="cofactor">
    <cofactor evidence="1">
        <name>FMN</name>
        <dbReference type="ChEBI" id="CHEBI:58210"/>
    </cofactor>
</comment>
<proteinExistence type="inferred from homology"/>
<dbReference type="PANTHER" id="PTHR43567:SF1">
    <property type="entry name" value="FLAVOREDOXIN"/>
    <property type="match status" value="1"/>
</dbReference>
<feature type="region of interest" description="Disordered" evidence="4">
    <location>
        <begin position="1"/>
        <end position="85"/>
    </location>
</feature>
<dbReference type="InterPro" id="IPR052174">
    <property type="entry name" value="Flavoredoxin"/>
</dbReference>
<gene>
    <name evidence="6" type="ORF">DFH08DRAFT_848807</name>
</gene>
<dbReference type="GO" id="GO:0010181">
    <property type="term" value="F:FMN binding"/>
    <property type="evidence" value="ECO:0007669"/>
    <property type="project" value="InterPro"/>
</dbReference>
<dbReference type="Gene3D" id="2.30.110.10">
    <property type="entry name" value="Electron Transport, Fmn-binding Protein, Chain A"/>
    <property type="match status" value="1"/>
</dbReference>
<comment type="caution">
    <text evidence="6">The sequence shown here is derived from an EMBL/GenBank/DDBJ whole genome shotgun (WGS) entry which is preliminary data.</text>
</comment>
<comment type="similarity">
    <text evidence="3">Belongs to the flavoredoxin family.</text>
</comment>
<dbReference type="InterPro" id="IPR012349">
    <property type="entry name" value="Split_barrel_FMN-bd"/>
</dbReference>
<dbReference type="AlphaFoldDB" id="A0AAD7AHD0"/>
<name>A0AAD7AHD0_9AGAR</name>
<keyword evidence="7" id="KW-1185">Reference proteome</keyword>
<dbReference type="PANTHER" id="PTHR43567">
    <property type="entry name" value="FLAVOREDOXIN-RELATED-RELATED"/>
    <property type="match status" value="1"/>
</dbReference>
<dbReference type="EMBL" id="JARIHO010000007">
    <property type="protein sequence ID" value="KAJ7358597.1"/>
    <property type="molecule type" value="Genomic_DNA"/>
</dbReference>
<keyword evidence="2" id="KW-0285">Flavoprotein</keyword>
<dbReference type="SMART" id="SM00903">
    <property type="entry name" value="Flavin_Reduct"/>
    <property type="match status" value="1"/>
</dbReference>
<dbReference type="Pfam" id="PF01613">
    <property type="entry name" value="Flavin_Reduct"/>
    <property type="match status" value="1"/>
</dbReference>
<organism evidence="6 7">
    <name type="scientific">Mycena albidolilacea</name>
    <dbReference type="NCBI Taxonomy" id="1033008"/>
    <lineage>
        <taxon>Eukaryota</taxon>
        <taxon>Fungi</taxon>
        <taxon>Dikarya</taxon>
        <taxon>Basidiomycota</taxon>
        <taxon>Agaricomycotina</taxon>
        <taxon>Agaricomycetes</taxon>
        <taxon>Agaricomycetidae</taxon>
        <taxon>Agaricales</taxon>
        <taxon>Marasmiineae</taxon>
        <taxon>Mycenaceae</taxon>
        <taxon>Mycena</taxon>
    </lineage>
</organism>
<evidence type="ECO:0000256" key="1">
    <source>
        <dbReference type="ARBA" id="ARBA00001917"/>
    </source>
</evidence>
<evidence type="ECO:0000259" key="5">
    <source>
        <dbReference type="SMART" id="SM00903"/>
    </source>
</evidence>
<sequence>MPLKRKSETNEADETTHAKRRTRSSRRDAEGVHAGEAAPKRGGSELHSHADRTEDLAEDSSVKHQTEERKGPVTGLGDTSNETGGLKPYPISKVYRLIEPGPVLLVATGSLAEGTHNIMTIGFHMVMQHESPPLIGISLGPWDASFAVLKKHRECVLAVPSVEMVEMVVDVGNCSSADGVDKWAKFGLEPLPAKKVKAPLVGGPDVIANVECVVEDTKMVGKYSMWVLRVVGAWQNPTRMETGRMFHHRGDGTFVVDGEVLDLQEKMVKWKEYQD</sequence>
<protein>
    <recommendedName>
        <fullName evidence="5">Flavin reductase like domain-containing protein</fullName>
    </recommendedName>
</protein>
<reference evidence="6" key="1">
    <citation type="submission" date="2023-03" db="EMBL/GenBank/DDBJ databases">
        <title>Massive genome expansion in bonnet fungi (Mycena s.s.) driven by repeated elements and novel gene families across ecological guilds.</title>
        <authorList>
            <consortium name="Lawrence Berkeley National Laboratory"/>
            <person name="Harder C.B."/>
            <person name="Miyauchi S."/>
            <person name="Viragh M."/>
            <person name="Kuo A."/>
            <person name="Thoen E."/>
            <person name="Andreopoulos B."/>
            <person name="Lu D."/>
            <person name="Skrede I."/>
            <person name="Drula E."/>
            <person name="Henrissat B."/>
            <person name="Morin E."/>
            <person name="Kohler A."/>
            <person name="Barry K."/>
            <person name="LaButti K."/>
            <person name="Morin E."/>
            <person name="Salamov A."/>
            <person name="Lipzen A."/>
            <person name="Mereny Z."/>
            <person name="Hegedus B."/>
            <person name="Baldrian P."/>
            <person name="Stursova M."/>
            <person name="Weitz H."/>
            <person name="Taylor A."/>
            <person name="Grigoriev I.V."/>
            <person name="Nagy L.G."/>
            <person name="Martin F."/>
            <person name="Kauserud H."/>
        </authorList>
    </citation>
    <scope>NUCLEOTIDE SEQUENCE</scope>
    <source>
        <strain evidence="6">CBHHK002</strain>
    </source>
</reference>
<dbReference type="InterPro" id="IPR002563">
    <property type="entry name" value="Flavin_Rdtase-like_dom"/>
</dbReference>
<evidence type="ECO:0000256" key="2">
    <source>
        <dbReference type="ARBA" id="ARBA00022630"/>
    </source>
</evidence>
<evidence type="ECO:0000256" key="3">
    <source>
        <dbReference type="ARBA" id="ARBA00038054"/>
    </source>
</evidence>
<accession>A0AAD7AHD0</accession>
<feature type="compositionally biased region" description="Basic and acidic residues" evidence="4">
    <location>
        <begin position="25"/>
        <end position="71"/>
    </location>
</feature>
<feature type="domain" description="Flavin reductase like" evidence="5">
    <location>
        <begin position="96"/>
        <end position="248"/>
    </location>
</feature>
<feature type="compositionally biased region" description="Basic and acidic residues" evidence="4">
    <location>
        <begin position="1"/>
        <end position="17"/>
    </location>
</feature>
<evidence type="ECO:0000256" key="4">
    <source>
        <dbReference type="SAM" id="MobiDB-lite"/>
    </source>
</evidence>
<evidence type="ECO:0000313" key="6">
    <source>
        <dbReference type="EMBL" id="KAJ7358597.1"/>
    </source>
</evidence>
<dbReference type="Proteomes" id="UP001218218">
    <property type="component" value="Unassembled WGS sequence"/>
</dbReference>
<evidence type="ECO:0000313" key="7">
    <source>
        <dbReference type="Proteomes" id="UP001218218"/>
    </source>
</evidence>